<dbReference type="Gene3D" id="2.60.40.3140">
    <property type="match status" value="1"/>
</dbReference>
<dbReference type="Proteomes" id="UP000589520">
    <property type="component" value="Unassembled WGS sequence"/>
</dbReference>
<feature type="signal peptide" evidence="1">
    <location>
        <begin position="1"/>
        <end position="24"/>
    </location>
</feature>
<feature type="chain" id="PRO_5031308337" description="DUF3857 domain-containing protein" evidence="1">
    <location>
        <begin position="25"/>
        <end position="669"/>
    </location>
</feature>
<organism evidence="3 4">
    <name type="scientific">Granulicella arctica</name>
    <dbReference type="NCBI Taxonomy" id="940613"/>
    <lineage>
        <taxon>Bacteria</taxon>
        <taxon>Pseudomonadati</taxon>
        <taxon>Acidobacteriota</taxon>
        <taxon>Terriglobia</taxon>
        <taxon>Terriglobales</taxon>
        <taxon>Acidobacteriaceae</taxon>
        <taxon>Granulicella</taxon>
    </lineage>
</organism>
<keyword evidence="1" id="KW-0732">Signal</keyword>
<evidence type="ECO:0000259" key="2">
    <source>
        <dbReference type="Pfam" id="PF12969"/>
    </source>
</evidence>
<evidence type="ECO:0000313" key="4">
    <source>
        <dbReference type="Proteomes" id="UP000589520"/>
    </source>
</evidence>
<evidence type="ECO:0000256" key="1">
    <source>
        <dbReference type="SAM" id="SignalP"/>
    </source>
</evidence>
<comment type="caution">
    <text evidence="3">The sequence shown here is derived from an EMBL/GenBank/DDBJ whole genome shotgun (WGS) entry which is preliminary data.</text>
</comment>
<evidence type="ECO:0000313" key="3">
    <source>
        <dbReference type="EMBL" id="NYF78912.1"/>
    </source>
</evidence>
<sequence length="669" mass="74686">MKRLFRFCLPVSLYLLIALSGVHAQKWTQPTPEELSMTEQKGAPEGDAVYLYHEEVTDDNEATFSYYNRIKILKDKGLKLAEIKLYSTERTDGMGTSVRSFSARTIHADGTVIPMTQPATDEIVAQAKDWKRIRKIYKLPQPTVGSILEYRYTFELHNHLESPIWDVQRDLYTRKTHYVWAVANRKITSKVKGELGRTVDQISWSPLLPSGVDVKRTDRWDGQLRTAFVLDAADIPAIPIEENMPPPSSFAYKVRFYYSAESSKEAFWKEFGAHWSEAQNHFIGPGPGVKAAVSKLLAPGDTPEQKLKKLYAAAMELDNTSVARDQGAPEPQVAGDVQPKSTDDVLAARRGNNDQINSLFIAMARAAGIKAYAMRVSNRDEYIFTPTHLTLAQLDDDITIVNLDGKEIFLDPGTRFCPFGHLGWRHSLASGLRQTEAKTEIASTPSEPFAAHQIQRVANLNMDEHGQVTGTVKLTFIGTAAIHWRQDEAVKGEQAVRDSVKELLKKQLPEGMNAEVTSIAKANEYEEPLTIMADVKGMIGTSEEARISLKADIFQAQSEQIFKPETREQPIYFDVSEVVLDAIRINLPPSITVASLPTREAEKLQNGASYDLSTESNATSVTIRRNYVLGRIFYPVSDYPEVRSFYSKMSAKDQESIVLLSSAVGAGSK</sequence>
<dbReference type="RefSeq" id="WP_179488727.1">
    <property type="nucleotide sequence ID" value="NZ_JACCCW010000001.1"/>
</dbReference>
<name>A0A7Y9TK46_9BACT</name>
<dbReference type="InterPro" id="IPR024618">
    <property type="entry name" value="DUF3857"/>
</dbReference>
<feature type="domain" description="DUF3857" evidence="2">
    <location>
        <begin position="59"/>
        <end position="178"/>
    </location>
</feature>
<protein>
    <recommendedName>
        <fullName evidence="2">DUF3857 domain-containing protein</fullName>
    </recommendedName>
</protein>
<keyword evidence="4" id="KW-1185">Reference proteome</keyword>
<dbReference type="EMBL" id="JACCCW010000001">
    <property type="protein sequence ID" value="NYF78912.1"/>
    <property type="molecule type" value="Genomic_DNA"/>
</dbReference>
<reference evidence="3 4" key="1">
    <citation type="submission" date="2020-07" db="EMBL/GenBank/DDBJ databases">
        <title>Genomic Encyclopedia of Type Strains, Phase IV (KMG-V): Genome sequencing to study the core and pangenomes of soil and plant-associated prokaryotes.</title>
        <authorList>
            <person name="Whitman W."/>
        </authorList>
    </citation>
    <scope>NUCLEOTIDE SEQUENCE [LARGE SCALE GENOMIC DNA]</scope>
    <source>
        <strain evidence="3 4">X4EP2</strain>
    </source>
</reference>
<accession>A0A7Y9TK46</accession>
<proteinExistence type="predicted"/>
<dbReference type="Gene3D" id="2.60.120.1130">
    <property type="match status" value="1"/>
</dbReference>
<dbReference type="Gene3D" id="3.10.620.30">
    <property type="match status" value="1"/>
</dbReference>
<gene>
    <name evidence="3" type="ORF">HDF17_001199</name>
</gene>
<dbReference type="AlphaFoldDB" id="A0A7Y9TK46"/>
<dbReference type="Pfam" id="PF12969">
    <property type="entry name" value="DUF3857"/>
    <property type="match status" value="1"/>
</dbReference>